<keyword evidence="2" id="KW-1185">Reference proteome</keyword>
<protein>
    <submittedName>
        <fullName evidence="1">Uncharacterized protein</fullName>
    </submittedName>
</protein>
<dbReference type="EMBL" id="SGNZ01000001">
    <property type="protein sequence ID" value="TRA96844.1"/>
    <property type="molecule type" value="Genomic_DNA"/>
</dbReference>
<organism evidence="1 2">
    <name type="scientific">Agrobacterium salinitolerans</name>
    <dbReference type="NCBI Taxonomy" id="1183413"/>
    <lineage>
        <taxon>Bacteria</taxon>
        <taxon>Pseudomonadati</taxon>
        <taxon>Pseudomonadota</taxon>
        <taxon>Alphaproteobacteria</taxon>
        <taxon>Hyphomicrobiales</taxon>
        <taxon>Rhizobiaceae</taxon>
        <taxon>Rhizobium/Agrobacterium group</taxon>
        <taxon>Agrobacterium</taxon>
    </lineage>
</organism>
<evidence type="ECO:0000313" key="2">
    <source>
        <dbReference type="Proteomes" id="UP000319481"/>
    </source>
</evidence>
<sequence length="128" mass="13964">MSDKDTGFVNLATSGSPNFDAVQAAPFDSKRLFVIELAAGDDPEPHIMNPRTEWIGVTVMFTTGDGTQFVTMLRGDEGTAKRLCERDYSFSMVKTFEMVGNDLVASNPRNLTFTAPASGSVYIEIQEA</sequence>
<dbReference type="Proteomes" id="UP000319481">
    <property type="component" value="Unassembled WGS sequence"/>
</dbReference>
<reference evidence="1 2" key="1">
    <citation type="journal article" date="2019" name="Appl. Microbiol. Biotechnol.">
        <title>Differential efficiency of wild type rhizogenic strains for rol gene transformation of plants.</title>
        <authorList>
            <person name="Desmet S."/>
            <person name="De Keyser E."/>
            <person name="Van Vaerenbergh J."/>
            <person name="Baeyen S."/>
            <person name="Van Huylenbroeck J."/>
            <person name="Geelen D."/>
            <person name="Dhooghe E."/>
        </authorList>
    </citation>
    <scope>NUCLEOTIDE SEQUENCE [LARGE SCALE GENOMIC DNA]</scope>
    <source>
        <strain evidence="1 2">GBBC3283</strain>
    </source>
</reference>
<proteinExistence type="predicted"/>
<evidence type="ECO:0000313" key="1">
    <source>
        <dbReference type="EMBL" id="TRA96844.1"/>
    </source>
</evidence>
<comment type="caution">
    <text evidence="1">The sequence shown here is derived from an EMBL/GenBank/DDBJ whole genome shotgun (WGS) entry which is preliminary data.</text>
</comment>
<dbReference type="RefSeq" id="WP_142911548.1">
    <property type="nucleotide sequence ID" value="NZ_JAPZLP010000001.1"/>
</dbReference>
<name>A0ABY3BV13_9HYPH</name>
<accession>A0ABY3BV13</accession>
<gene>
    <name evidence="1" type="ORF">EXN23_00985</name>
</gene>